<dbReference type="EMBL" id="CP002738">
    <property type="protein sequence ID" value="AEG02918.1"/>
    <property type="molecule type" value="Genomic_DNA"/>
</dbReference>
<sequence length="195" mass="21937">MIDPQDKWDSIYADCNQTPNVSEVLSTHNHLLPEQGKALDLACGLGGNALLLAEHGLSVDAWDISAVALSRLQIQAEQRQLQIALRQVFVNPGKLPRNYYDVIVISRFLDRSLCNAIMAALKTEGLLFYQTFTRNKLDRQGPGNPAYLLDCNELLHLFSPLNLVFYQEYARIGDLRRGNRNEACFIGQKLKPVPI</sequence>
<reference key="2">
    <citation type="submission" date="2011-05" db="EMBL/GenBank/DDBJ databases">
        <title>Complete genome sequence of the aerobic marine methanotroph Methylomonas methanica MC09.</title>
        <authorList>
            <person name="Boden R."/>
            <person name="Cunliffe M."/>
            <person name="Scanlan J."/>
            <person name="Moussard H."/>
            <person name="Kits K.D."/>
            <person name="Klotz M."/>
            <person name="Jetten M."/>
            <person name="Vuilleumier S."/>
            <person name="Han J."/>
            <person name="Peters L."/>
            <person name="Mikhailova N."/>
            <person name="Teshima H."/>
            <person name="Tapia R."/>
            <person name="Kyrpides N."/>
            <person name="Ivanova N."/>
            <person name="Pagani I."/>
            <person name="Cheng J.-F."/>
            <person name="Goodwin L."/>
            <person name="Han C."/>
            <person name="Hauser L."/>
            <person name="Land M."/>
            <person name="Lapidus A."/>
            <person name="Lucas S."/>
            <person name="Pitluck S."/>
            <person name="Woyke T."/>
            <person name="Stein L.Y."/>
            <person name="Murrell C."/>
        </authorList>
    </citation>
    <scope>NUCLEOTIDE SEQUENCE</scope>
    <source>
        <strain>MC09</strain>
    </source>
</reference>
<evidence type="ECO:0000313" key="3">
    <source>
        <dbReference type="Proteomes" id="UP000008888"/>
    </source>
</evidence>
<feature type="domain" description="Tellurite resistance methyltransferase TehB-like" evidence="1">
    <location>
        <begin position="14"/>
        <end position="123"/>
    </location>
</feature>
<reference evidence="3" key="3">
    <citation type="submission" date="2011-05" db="EMBL/GenBank/DDBJ databases">
        <title>Complete sequence of Methylomonas methanica MC09.</title>
        <authorList>
            <consortium name="US DOE Joint Genome Institute"/>
            <person name="Lucas S."/>
            <person name="Han J."/>
            <person name="Lapidus A."/>
            <person name="Cheng J.-F."/>
            <person name="Goodwin L."/>
            <person name="Pitluck S."/>
            <person name="Peters L."/>
            <person name="Mikhailova N."/>
            <person name="Teshima H."/>
            <person name="Han C."/>
            <person name="Tapia R."/>
            <person name="Land M."/>
            <person name="Hauser L."/>
            <person name="Kyrpides N."/>
            <person name="Ivanova N."/>
            <person name="Pagani I."/>
            <person name="Stein L."/>
            <person name="Woyke T."/>
        </authorList>
    </citation>
    <scope>NUCLEOTIDE SEQUENCE [LARGE SCALE GENOMIC DNA]</scope>
    <source>
        <strain evidence="3">MC09</strain>
    </source>
</reference>
<dbReference type="RefSeq" id="WP_013821131.1">
    <property type="nucleotide sequence ID" value="NC_015572.1"/>
</dbReference>
<keyword evidence="3" id="KW-1185">Reference proteome</keyword>
<dbReference type="InterPro" id="IPR015985">
    <property type="entry name" value="TehB-like_dom"/>
</dbReference>
<organism evidence="2 3">
    <name type="scientific">Methylomonas methanica (strain DSM 25384 / MC09)</name>
    <dbReference type="NCBI Taxonomy" id="857087"/>
    <lineage>
        <taxon>Bacteria</taxon>
        <taxon>Pseudomonadati</taxon>
        <taxon>Pseudomonadota</taxon>
        <taxon>Gammaproteobacteria</taxon>
        <taxon>Methylococcales</taxon>
        <taxon>Methylococcaceae</taxon>
        <taxon>Methylomonas</taxon>
    </lineage>
</organism>
<dbReference type="GO" id="GO:0032259">
    <property type="term" value="P:methylation"/>
    <property type="evidence" value="ECO:0007669"/>
    <property type="project" value="UniProtKB-KW"/>
</dbReference>
<name>G0A5R1_METMM</name>
<dbReference type="Pfam" id="PF03848">
    <property type="entry name" value="TehB"/>
    <property type="match status" value="1"/>
</dbReference>
<protein>
    <submittedName>
        <fullName evidence="2">Methyltransferase type 12</fullName>
    </submittedName>
</protein>
<dbReference type="STRING" id="857087.Metme_4580"/>
<dbReference type="eggNOG" id="COG2227">
    <property type="taxonomic scope" value="Bacteria"/>
</dbReference>
<proteinExistence type="predicted"/>
<dbReference type="Gene3D" id="3.40.50.150">
    <property type="entry name" value="Vaccinia Virus protein VP39"/>
    <property type="match status" value="1"/>
</dbReference>
<evidence type="ECO:0000259" key="1">
    <source>
        <dbReference type="Pfam" id="PF03848"/>
    </source>
</evidence>
<dbReference type="InterPro" id="IPR029063">
    <property type="entry name" value="SAM-dependent_MTases_sf"/>
</dbReference>
<evidence type="ECO:0000313" key="2">
    <source>
        <dbReference type="EMBL" id="AEG02918.1"/>
    </source>
</evidence>
<dbReference type="Proteomes" id="UP000008888">
    <property type="component" value="Chromosome"/>
</dbReference>
<keyword evidence="2" id="KW-0489">Methyltransferase</keyword>
<keyword evidence="2" id="KW-0808">Transferase</keyword>
<dbReference type="CDD" id="cd02440">
    <property type="entry name" value="AdoMet_MTases"/>
    <property type="match status" value="1"/>
</dbReference>
<accession>G0A5R1</accession>
<gene>
    <name evidence="2" type="ordered locus">Metme_4580</name>
</gene>
<dbReference type="HOGENOM" id="CLU_056435_5_3_6"/>
<dbReference type="SUPFAM" id="SSF53335">
    <property type="entry name" value="S-adenosyl-L-methionine-dependent methyltransferases"/>
    <property type="match status" value="1"/>
</dbReference>
<dbReference type="KEGG" id="mmt:Metme_4580"/>
<dbReference type="GO" id="GO:0008168">
    <property type="term" value="F:methyltransferase activity"/>
    <property type="evidence" value="ECO:0007669"/>
    <property type="project" value="UniProtKB-KW"/>
</dbReference>
<reference evidence="2 3" key="1">
    <citation type="journal article" date="2011" name="J. Bacteriol.">
        <title>Complete Genome Sequence of the Aerobic Marine Methanotroph Methylomonas methanica MC09.</title>
        <authorList>
            <person name="Boden R."/>
            <person name="Cunliffe M."/>
            <person name="Scanlan J."/>
            <person name="Moussard H."/>
            <person name="Kits K.D."/>
            <person name="Klotz M.G."/>
            <person name="Jetten M.S."/>
            <person name="Vuilleumier S."/>
            <person name="Han J."/>
            <person name="Peters L."/>
            <person name="Mikhailova N."/>
            <person name="Teshima H."/>
            <person name="Tapia R."/>
            <person name="Kyrpides N."/>
            <person name="Ivanova N."/>
            <person name="Pagani I."/>
            <person name="Cheng J.F."/>
            <person name="Goodwin L."/>
            <person name="Han C."/>
            <person name="Hauser L."/>
            <person name="Land M.L."/>
            <person name="Lapidus A."/>
            <person name="Lucas S."/>
            <person name="Pitluck S."/>
            <person name="Woyke T."/>
            <person name="Stein L."/>
            <person name="Murrell J.C."/>
        </authorList>
    </citation>
    <scope>NUCLEOTIDE SEQUENCE [LARGE SCALE GENOMIC DNA]</scope>
    <source>
        <strain evidence="2 3">MC09</strain>
    </source>
</reference>
<dbReference type="OrthoDB" id="9804312at2"/>
<dbReference type="AlphaFoldDB" id="G0A5R1"/>